<evidence type="ECO:0000313" key="3">
    <source>
        <dbReference type="EMBL" id="MBW18263.1"/>
    </source>
</evidence>
<dbReference type="PANTHER" id="PTHR37984">
    <property type="entry name" value="PROTEIN CBG26694"/>
    <property type="match status" value="1"/>
</dbReference>
<evidence type="ECO:0000259" key="2">
    <source>
        <dbReference type="PROSITE" id="PS50878"/>
    </source>
</evidence>
<dbReference type="SUPFAM" id="SSF56672">
    <property type="entry name" value="DNA/RNA polymerases"/>
    <property type="match status" value="1"/>
</dbReference>
<dbReference type="InterPro" id="IPR000477">
    <property type="entry name" value="RT_dom"/>
</dbReference>
<dbReference type="InterPro" id="IPR043128">
    <property type="entry name" value="Rev_trsase/Diguanyl_cyclase"/>
</dbReference>
<dbReference type="InterPro" id="IPR043472">
    <property type="entry name" value="Macro_dom-like"/>
</dbReference>
<dbReference type="FunFam" id="3.30.70.270:FF:000026">
    <property type="entry name" value="Transposon Ty3-G Gag-Pol polyprotein"/>
    <property type="match status" value="1"/>
</dbReference>
<dbReference type="InterPro" id="IPR041577">
    <property type="entry name" value="RT_RNaseH_2"/>
</dbReference>
<dbReference type="GO" id="GO:0071897">
    <property type="term" value="P:DNA biosynthetic process"/>
    <property type="evidence" value="ECO:0007669"/>
    <property type="project" value="UniProtKB-ARBA"/>
</dbReference>
<evidence type="ECO:0000256" key="1">
    <source>
        <dbReference type="ARBA" id="ARBA00023268"/>
    </source>
</evidence>
<dbReference type="AlphaFoldDB" id="A0A2H8TVD7"/>
<dbReference type="Pfam" id="PF00078">
    <property type="entry name" value="RVT_1"/>
    <property type="match status" value="1"/>
</dbReference>
<dbReference type="Gene3D" id="3.30.70.270">
    <property type="match status" value="2"/>
</dbReference>
<accession>A0A2H8TVD7</accession>
<dbReference type="InterPro" id="IPR050951">
    <property type="entry name" value="Retrovirus_Pol_polyprotein"/>
</dbReference>
<keyword evidence="1" id="KW-0511">Multifunctional enzyme</keyword>
<dbReference type="Gene3D" id="3.10.10.10">
    <property type="entry name" value="HIV Type 1 Reverse Transcriptase, subunit A, domain 1"/>
    <property type="match status" value="1"/>
</dbReference>
<dbReference type="PANTHER" id="PTHR37984:SF5">
    <property type="entry name" value="PROTEIN NYNRIN-LIKE"/>
    <property type="match status" value="1"/>
</dbReference>
<dbReference type="CDD" id="cd09274">
    <property type="entry name" value="RNase_HI_RT_Ty3"/>
    <property type="match status" value="1"/>
</dbReference>
<dbReference type="Gene3D" id="3.40.220.10">
    <property type="entry name" value="Leucine Aminopeptidase, subunit E, domain 1"/>
    <property type="match status" value="1"/>
</dbReference>
<organism evidence="3">
    <name type="scientific">Melanaphis sacchari</name>
    <dbReference type="NCBI Taxonomy" id="742174"/>
    <lineage>
        <taxon>Eukaryota</taxon>
        <taxon>Metazoa</taxon>
        <taxon>Ecdysozoa</taxon>
        <taxon>Arthropoda</taxon>
        <taxon>Hexapoda</taxon>
        <taxon>Insecta</taxon>
        <taxon>Pterygota</taxon>
        <taxon>Neoptera</taxon>
        <taxon>Paraneoptera</taxon>
        <taxon>Hemiptera</taxon>
        <taxon>Sternorrhyncha</taxon>
        <taxon>Aphidomorpha</taxon>
        <taxon>Aphidoidea</taxon>
        <taxon>Aphididae</taxon>
        <taxon>Aphidini</taxon>
        <taxon>Melanaphis</taxon>
    </lineage>
</organism>
<dbReference type="GO" id="GO:0003824">
    <property type="term" value="F:catalytic activity"/>
    <property type="evidence" value="ECO:0007669"/>
    <property type="project" value="UniProtKB-KW"/>
</dbReference>
<reference evidence="3" key="1">
    <citation type="submission" date="2017-10" db="EMBL/GenBank/DDBJ databases">
        <title>Transcriptome Assembly of Sugarcane Aphid Adults.</title>
        <authorList>
            <person name="Scully E.D."/>
            <person name="Palmer N.A."/>
            <person name="Geib S.M."/>
            <person name="Sarath G."/>
            <person name="Sattler S.E."/>
        </authorList>
    </citation>
    <scope>NUCLEOTIDE SEQUENCE</scope>
    <source>
        <tissue evidence="3">Whole body</tissue>
    </source>
</reference>
<gene>
    <name evidence="3" type="primary">pol_5</name>
</gene>
<name>A0A2H8TVD7_9HEMI</name>
<sequence>MIVENLVGPSLLGTDFLKLYKAKINFVNKQIILTGNKSEVVLNFDKESNTISNNTEVKCERNTDKIVTVDNNDNKIETEKRRNLLVIQPRLHLIARGSHKLTEVPGDGFCGIYALTAMLAHEEIYVTAETIAHLLGLNLLENPIWLEGEDLSAVSDFYNFNLLIICPNFENSKNIVGLAFYKPGRKFLVVFFENSHWTPGCYDKNNPNLNVSRVTFTHDFRSLHTSRALLQERKMLEAIGNAPETWKKGENDRKRANCPLTKVREIKHISLDLNDSNSNSKATNKKPYTTFKKIERKLPDDEINNKINFDINPNLNTTQKEKLLSLLQKYESVFSKNKWDLGESKTEPIEIYLTKDTPINLPNFKLSKFERDEIEIQTQEMLKAGIIEPSSSPYSFPIFLVPKGLPQGSKKGKSIAQYRMVLDYRKLNNITVKESFPLPVIQSIYDCLAGNKFFSCLDAMSGFHQLKLSKKARELTAFCTTTGKYQFKRMPMGICNGPSKYQEAMNKIMTNLNYKINVNYIDDCTCFGKSFDEHLISLELTLERFKQFNLKLKLSKCKFGYTELSILGNIIDSKGIRPTDEGIRAITQVASPTNINQLRSFLGLANYFRRYIPNFSKITFPLTELTKGNFKTKKDKIKWGKDHENAFNELKNKLITPPVLMHYDEEADTILVTDASLLGLGVILQQRDSDGNIHPVSFGAKKLTPAQKNYSALELEASALFFGCTHFRQYLYGKQFTVWTDHKNLVGLQKIKSESHVLNRIRTKLIGYEFNIIYKQGIFNKAADFLSRHPIGFDKSSKISYDINLDLININSTEKLYNHISHDDFIYNNDKGVKFNFDIKQVNQDLFSNHFDETFNLVHCVSQDFDMSKDISLNFKNKYGYVNELLAQKKKEKFNSVTYLAEIDKNGKKQVKKKTCSTNKKI</sequence>
<dbReference type="InterPro" id="IPR043502">
    <property type="entry name" value="DNA/RNA_pol_sf"/>
</dbReference>
<dbReference type="OrthoDB" id="6627185at2759"/>
<dbReference type="PROSITE" id="PS50878">
    <property type="entry name" value="RT_POL"/>
    <property type="match status" value="1"/>
</dbReference>
<dbReference type="CDD" id="cd01647">
    <property type="entry name" value="RT_LTR"/>
    <property type="match status" value="1"/>
</dbReference>
<proteinExistence type="predicted"/>
<feature type="domain" description="Reverse transcriptase" evidence="2">
    <location>
        <begin position="382"/>
        <end position="571"/>
    </location>
</feature>
<dbReference type="EMBL" id="GFXV01006458">
    <property type="protein sequence ID" value="MBW18263.1"/>
    <property type="molecule type" value="Transcribed_RNA"/>
</dbReference>
<dbReference type="Pfam" id="PF17919">
    <property type="entry name" value="RT_RNaseH_2"/>
    <property type="match status" value="1"/>
</dbReference>
<protein>
    <submittedName>
        <fullName evidence="3">Retrovirus-related Pol polyprotein from transposon 297</fullName>
    </submittedName>
</protein>